<name>A0A8B3FPL7_9ACTN</name>
<dbReference type="PRINTS" id="PR01853">
    <property type="entry name" value="YAJCTRNLCASE"/>
</dbReference>
<keyword evidence="5 11" id="KW-0812">Transmembrane</keyword>
<dbReference type="NCBIfam" id="TIGR00739">
    <property type="entry name" value="yajC"/>
    <property type="match status" value="1"/>
</dbReference>
<keyword evidence="3" id="KW-0813">Transport</keyword>
<comment type="similarity">
    <text evidence="2">Belongs to the YajC family.</text>
</comment>
<evidence type="ECO:0000256" key="5">
    <source>
        <dbReference type="ARBA" id="ARBA00022692"/>
    </source>
</evidence>
<sequence>MSGTAREVRIAMSSSYLIIMIVVMFALMYFMVMRPQRKQMEKQREMLNQMSEGTRVMLTSGLFGTVRATGDKQAVIELAPGVDITVLKQAISRIVKPEDEEFEFADDIAEDQAATADEPVVENDAEAAADVEPVSSAGEPAGEAENSGAEQDGPGEADVTEDTADEDAVEEVPDEAAVAGDDKN</sequence>
<dbReference type="Proteomes" id="UP000279336">
    <property type="component" value="Unassembled WGS sequence"/>
</dbReference>
<evidence type="ECO:0000256" key="8">
    <source>
        <dbReference type="ARBA" id="ARBA00023010"/>
    </source>
</evidence>
<keyword evidence="4" id="KW-1003">Cell membrane</keyword>
<dbReference type="OrthoDB" id="3711957at2"/>
<evidence type="ECO:0000256" key="1">
    <source>
        <dbReference type="ARBA" id="ARBA00004162"/>
    </source>
</evidence>
<dbReference type="EMBL" id="RCIW01000002">
    <property type="protein sequence ID" value="RLP12761.1"/>
    <property type="molecule type" value="Genomic_DNA"/>
</dbReference>
<dbReference type="GO" id="GO:0005886">
    <property type="term" value="C:plasma membrane"/>
    <property type="evidence" value="ECO:0007669"/>
    <property type="project" value="UniProtKB-SubCell"/>
</dbReference>
<evidence type="ECO:0000256" key="3">
    <source>
        <dbReference type="ARBA" id="ARBA00022448"/>
    </source>
</evidence>
<evidence type="ECO:0000256" key="7">
    <source>
        <dbReference type="ARBA" id="ARBA00022989"/>
    </source>
</evidence>
<keyword evidence="8" id="KW-0811">Translocation</keyword>
<dbReference type="PANTHER" id="PTHR33909">
    <property type="entry name" value="SEC TRANSLOCON ACCESSORY COMPLEX SUBUNIT YAJC"/>
    <property type="match status" value="1"/>
</dbReference>
<organism evidence="12 13">
    <name type="scientific">Propionibacterium australiense</name>
    <dbReference type="NCBI Taxonomy" id="119981"/>
    <lineage>
        <taxon>Bacteria</taxon>
        <taxon>Bacillati</taxon>
        <taxon>Actinomycetota</taxon>
        <taxon>Actinomycetes</taxon>
        <taxon>Propionibacteriales</taxon>
        <taxon>Propionibacteriaceae</taxon>
        <taxon>Propionibacterium</taxon>
    </lineage>
</organism>
<evidence type="ECO:0000313" key="13">
    <source>
        <dbReference type="Proteomes" id="UP000279336"/>
    </source>
</evidence>
<feature type="compositionally biased region" description="Acidic residues" evidence="10">
    <location>
        <begin position="153"/>
        <end position="174"/>
    </location>
</feature>
<evidence type="ECO:0000256" key="11">
    <source>
        <dbReference type="SAM" id="Phobius"/>
    </source>
</evidence>
<keyword evidence="9 11" id="KW-0472">Membrane</keyword>
<accession>A0A8B3FPL7</accession>
<dbReference type="GO" id="GO:0015031">
    <property type="term" value="P:protein transport"/>
    <property type="evidence" value="ECO:0007669"/>
    <property type="project" value="UniProtKB-KW"/>
</dbReference>
<reference evidence="12 13" key="1">
    <citation type="submission" date="2018-10" db="EMBL/GenBank/DDBJ databases">
        <title>Propionibacterium australiense Genome Sequencing and Assembly.</title>
        <authorList>
            <person name="Bernier A.-M."/>
            <person name="Bernard K."/>
        </authorList>
    </citation>
    <scope>NUCLEOTIDE SEQUENCE [LARGE SCALE GENOMIC DNA]</scope>
    <source>
        <strain evidence="12 13">NML98A078</strain>
    </source>
</reference>
<dbReference type="PANTHER" id="PTHR33909:SF1">
    <property type="entry name" value="SEC TRANSLOCON ACCESSORY COMPLEX SUBUNIT YAJC"/>
    <property type="match status" value="1"/>
</dbReference>
<evidence type="ECO:0000256" key="9">
    <source>
        <dbReference type="ARBA" id="ARBA00023136"/>
    </source>
</evidence>
<dbReference type="Pfam" id="PF02699">
    <property type="entry name" value="YajC"/>
    <property type="match status" value="1"/>
</dbReference>
<dbReference type="InterPro" id="IPR003849">
    <property type="entry name" value="Preprotein_translocase_YajC"/>
</dbReference>
<comment type="subcellular location">
    <subcellularLocation>
        <location evidence="1">Cell membrane</location>
        <topology evidence="1">Single-pass membrane protein</topology>
    </subcellularLocation>
</comment>
<feature type="transmembrane region" description="Helical" evidence="11">
    <location>
        <begin position="12"/>
        <end position="32"/>
    </location>
</feature>
<feature type="compositionally biased region" description="Acidic residues" evidence="10">
    <location>
        <begin position="119"/>
        <end position="129"/>
    </location>
</feature>
<evidence type="ECO:0000313" key="12">
    <source>
        <dbReference type="EMBL" id="RLP12761.1"/>
    </source>
</evidence>
<dbReference type="AlphaFoldDB" id="A0A8B3FPL7"/>
<feature type="region of interest" description="Disordered" evidence="10">
    <location>
        <begin position="113"/>
        <end position="184"/>
    </location>
</feature>
<evidence type="ECO:0000256" key="6">
    <source>
        <dbReference type="ARBA" id="ARBA00022927"/>
    </source>
</evidence>
<comment type="caution">
    <text evidence="12">The sequence shown here is derived from an EMBL/GenBank/DDBJ whole genome shotgun (WGS) entry which is preliminary data.</text>
</comment>
<feature type="compositionally biased region" description="Low complexity" evidence="10">
    <location>
        <begin position="175"/>
        <end position="184"/>
    </location>
</feature>
<keyword evidence="7 11" id="KW-1133">Transmembrane helix</keyword>
<keyword evidence="6" id="KW-0653">Protein transport</keyword>
<evidence type="ECO:0000256" key="4">
    <source>
        <dbReference type="ARBA" id="ARBA00022475"/>
    </source>
</evidence>
<evidence type="ECO:0000256" key="2">
    <source>
        <dbReference type="ARBA" id="ARBA00006742"/>
    </source>
</evidence>
<proteinExistence type="inferred from homology"/>
<gene>
    <name evidence="12" type="primary">yajC</name>
    <name evidence="12" type="ORF">D7U36_01885</name>
</gene>
<dbReference type="SMART" id="SM01323">
    <property type="entry name" value="YajC"/>
    <property type="match status" value="1"/>
</dbReference>
<protein>
    <submittedName>
        <fullName evidence="12">Preprotein translocase subunit YajC</fullName>
    </submittedName>
</protein>
<evidence type="ECO:0000256" key="10">
    <source>
        <dbReference type="SAM" id="MobiDB-lite"/>
    </source>
</evidence>